<organism evidence="1 2">
    <name type="scientific">Marinifilum caeruleilacunae</name>
    <dbReference type="NCBI Taxonomy" id="2499076"/>
    <lineage>
        <taxon>Bacteria</taxon>
        <taxon>Pseudomonadati</taxon>
        <taxon>Bacteroidota</taxon>
        <taxon>Bacteroidia</taxon>
        <taxon>Marinilabiliales</taxon>
        <taxon>Marinifilaceae</taxon>
    </lineage>
</organism>
<keyword evidence="2" id="KW-1185">Reference proteome</keyword>
<evidence type="ECO:0000313" key="1">
    <source>
        <dbReference type="EMBL" id="NOU60941.1"/>
    </source>
</evidence>
<proteinExistence type="predicted"/>
<gene>
    <name evidence="1" type="ORF">ELS83_14040</name>
</gene>
<sequence length="123" mass="14572">MKKNNFKLLFVLFAVIFILFVLLNLIGPTPPTTEDFLSSHYDLGFTDFEVKGVVQEKYLSDSHNRPIVVIKNSDDKTYKFYFQTNDEEFYNYVQIGDSVYSKRKSCKAKVWSEKRIRNFNFLE</sequence>
<accession>A0ABX1WXV6</accession>
<evidence type="ECO:0008006" key="3">
    <source>
        <dbReference type="Google" id="ProtNLM"/>
    </source>
</evidence>
<dbReference type="EMBL" id="RZNH01000025">
    <property type="protein sequence ID" value="NOU60941.1"/>
    <property type="molecule type" value="Genomic_DNA"/>
</dbReference>
<protein>
    <recommendedName>
        <fullName evidence="3">DUF3139 domain-containing protein</fullName>
    </recommendedName>
</protein>
<dbReference type="Proteomes" id="UP000732105">
    <property type="component" value="Unassembled WGS sequence"/>
</dbReference>
<evidence type="ECO:0000313" key="2">
    <source>
        <dbReference type="Proteomes" id="UP000732105"/>
    </source>
</evidence>
<name>A0ABX1WXV6_9BACT</name>
<reference evidence="1 2" key="1">
    <citation type="submission" date="2018-12" db="EMBL/GenBank/DDBJ databases">
        <title>Marinifilum JC070 sp. nov., a marine bacterium isolated from Yongle Blue Hole in the South China Sea.</title>
        <authorList>
            <person name="Fu T."/>
        </authorList>
    </citation>
    <scope>NUCLEOTIDE SEQUENCE [LARGE SCALE GENOMIC DNA]</scope>
    <source>
        <strain evidence="1 2">JC070</strain>
    </source>
</reference>
<comment type="caution">
    <text evidence="1">The sequence shown here is derived from an EMBL/GenBank/DDBJ whole genome shotgun (WGS) entry which is preliminary data.</text>
</comment>
<dbReference type="RefSeq" id="WP_171596212.1">
    <property type="nucleotide sequence ID" value="NZ_RZNH01000025.1"/>
</dbReference>